<sequence length="173" mass="19929">MGLQEIVTVLETYRGREKTLRTVQYGLLLLTPLAKENTRTALQTVSSQFGMARVILRLFDDLPMLQYSWSCIRSTKGKDTFLRCLELTNIAVDQLYFPLEHIAWARDMKVLKGNSASLWHASLLLWGLSLVLTIVRDRVDAMYKAELLTVIMQAANLLNALNWMPRRPWTKPF</sequence>
<evidence type="ECO:0000256" key="2">
    <source>
        <dbReference type="ARBA" id="ARBA00023140"/>
    </source>
</evidence>
<evidence type="ECO:0000256" key="4">
    <source>
        <dbReference type="SAM" id="Phobius"/>
    </source>
</evidence>
<keyword evidence="4" id="KW-0812">Transmembrane</keyword>
<dbReference type="AlphaFoldDB" id="A0A8J5K0U6"/>
<evidence type="ECO:0000313" key="5">
    <source>
        <dbReference type="EMBL" id="KAG7165408.1"/>
    </source>
</evidence>
<feature type="transmembrane region" description="Helical" evidence="4">
    <location>
        <begin position="116"/>
        <end position="135"/>
    </location>
</feature>
<gene>
    <name evidence="5" type="primary">PEX11G-L</name>
    <name evidence="5" type="ORF">Hamer_G007238</name>
</gene>
<reference evidence="5" key="1">
    <citation type="journal article" date="2021" name="Sci. Adv.">
        <title>The American lobster genome reveals insights on longevity, neural, and immune adaptations.</title>
        <authorList>
            <person name="Polinski J.M."/>
            <person name="Zimin A.V."/>
            <person name="Clark K.F."/>
            <person name="Kohn A.B."/>
            <person name="Sadowski N."/>
            <person name="Timp W."/>
            <person name="Ptitsyn A."/>
            <person name="Khanna P."/>
            <person name="Romanova D.Y."/>
            <person name="Williams P."/>
            <person name="Greenwood S.J."/>
            <person name="Moroz L.L."/>
            <person name="Walt D.R."/>
            <person name="Bodnar A.G."/>
        </authorList>
    </citation>
    <scope>NUCLEOTIDE SEQUENCE</scope>
    <source>
        <strain evidence="5">GMGI-L3</strain>
    </source>
</reference>
<evidence type="ECO:0000256" key="1">
    <source>
        <dbReference type="ARBA" id="ARBA00023136"/>
    </source>
</evidence>
<dbReference type="Pfam" id="PF05648">
    <property type="entry name" value="PEX11"/>
    <property type="match status" value="1"/>
</dbReference>
<evidence type="ECO:0000256" key="3">
    <source>
        <dbReference type="ARBA" id="ARBA00046271"/>
    </source>
</evidence>
<dbReference type="InterPro" id="IPR026510">
    <property type="entry name" value="PEX11C_met"/>
</dbReference>
<proteinExistence type="predicted"/>
<dbReference type="EMBL" id="JAHLQT010024345">
    <property type="protein sequence ID" value="KAG7165408.1"/>
    <property type="molecule type" value="Genomic_DNA"/>
</dbReference>
<dbReference type="GO" id="GO:0005778">
    <property type="term" value="C:peroxisomal membrane"/>
    <property type="evidence" value="ECO:0007669"/>
    <property type="project" value="UniProtKB-SubCell"/>
</dbReference>
<organism evidence="5 6">
    <name type="scientific">Homarus americanus</name>
    <name type="common">American lobster</name>
    <dbReference type="NCBI Taxonomy" id="6706"/>
    <lineage>
        <taxon>Eukaryota</taxon>
        <taxon>Metazoa</taxon>
        <taxon>Ecdysozoa</taxon>
        <taxon>Arthropoda</taxon>
        <taxon>Crustacea</taxon>
        <taxon>Multicrustacea</taxon>
        <taxon>Malacostraca</taxon>
        <taxon>Eumalacostraca</taxon>
        <taxon>Eucarida</taxon>
        <taxon>Decapoda</taxon>
        <taxon>Pleocyemata</taxon>
        <taxon>Astacidea</taxon>
        <taxon>Nephropoidea</taxon>
        <taxon>Nephropidae</taxon>
        <taxon>Homarus</taxon>
    </lineage>
</organism>
<comment type="caution">
    <text evidence="5">The sequence shown here is derived from an EMBL/GenBank/DDBJ whole genome shotgun (WGS) entry which is preliminary data.</text>
</comment>
<keyword evidence="1 4" id="KW-0472">Membrane</keyword>
<protein>
    <submittedName>
        <fullName evidence="5">Peroxisomal membrane protein 11C-like</fullName>
    </submittedName>
</protein>
<dbReference type="InterPro" id="IPR008733">
    <property type="entry name" value="PEX11"/>
</dbReference>
<dbReference type="GO" id="GO:0016559">
    <property type="term" value="P:peroxisome fission"/>
    <property type="evidence" value="ECO:0007669"/>
    <property type="project" value="InterPro"/>
</dbReference>
<evidence type="ECO:0000313" key="6">
    <source>
        <dbReference type="Proteomes" id="UP000747542"/>
    </source>
</evidence>
<keyword evidence="6" id="KW-1185">Reference proteome</keyword>
<keyword evidence="2" id="KW-0576">Peroxisome</keyword>
<accession>A0A8J5K0U6</accession>
<keyword evidence="4" id="KW-1133">Transmembrane helix</keyword>
<comment type="subcellular location">
    <subcellularLocation>
        <location evidence="3">Peroxisome membrane</location>
    </subcellularLocation>
</comment>
<dbReference type="PANTHER" id="PTHR20990:SF1">
    <property type="entry name" value="PEROXISOMAL MEMBRANE PROTEIN 11C"/>
    <property type="match status" value="1"/>
</dbReference>
<name>A0A8J5K0U6_HOMAM</name>
<dbReference type="Proteomes" id="UP000747542">
    <property type="component" value="Unassembled WGS sequence"/>
</dbReference>
<dbReference type="PANTHER" id="PTHR20990">
    <property type="entry name" value="PEROXISOMAL BIOGENESIS FACTOR 11"/>
    <property type="match status" value="1"/>
</dbReference>